<dbReference type="AlphaFoldDB" id="A0A9P4S6J8"/>
<feature type="compositionally biased region" description="Low complexity" evidence="1">
    <location>
        <begin position="146"/>
        <end position="189"/>
    </location>
</feature>
<evidence type="ECO:0000256" key="1">
    <source>
        <dbReference type="SAM" id="MobiDB-lite"/>
    </source>
</evidence>
<organism evidence="3 4">
    <name type="scientific">Patellaria atrata CBS 101060</name>
    <dbReference type="NCBI Taxonomy" id="1346257"/>
    <lineage>
        <taxon>Eukaryota</taxon>
        <taxon>Fungi</taxon>
        <taxon>Dikarya</taxon>
        <taxon>Ascomycota</taxon>
        <taxon>Pezizomycotina</taxon>
        <taxon>Dothideomycetes</taxon>
        <taxon>Dothideomycetes incertae sedis</taxon>
        <taxon>Patellariales</taxon>
        <taxon>Patellariaceae</taxon>
        <taxon>Patellaria</taxon>
    </lineage>
</organism>
<keyword evidence="2" id="KW-0812">Transmembrane</keyword>
<accession>A0A9P4S6J8</accession>
<evidence type="ECO:0000313" key="4">
    <source>
        <dbReference type="Proteomes" id="UP000799429"/>
    </source>
</evidence>
<keyword evidence="2" id="KW-1133">Transmembrane helix</keyword>
<comment type="caution">
    <text evidence="3">The sequence shown here is derived from an EMBL/GenBank/DDBJ whole genome shotgun (WGS) entry which is preliminary data.</text>
</comment>
<keyword evidence="4" id="KW-1185">Reference proteome</keyword>
<keyword evidence="2" id="KW-0472">Membrane</keyword>
<name>A0A9P4S6J8_9PEZI</name>
<dbReference type="OrthoDB" id="4770059at2759"/>
<dbReference type="Proteomes" id="UP000799429">
    <property type="component" value="Unassembled WGS sequence"/>
</dbReference>
<gene>
    <name evidence="3" type="ORF">M501DRAFT_214742</name>
</gene>
<evidence type="ECO:0000256" key="2">
    <source>
        <dbReference type="SAM" id="Phobius"/>
    </source>
</evidence>
<evidence type="ECO:0000313" key="3">
    <source>
        <dbReference type="EMBL" id="KAF2837024.1"/>
    </source>
</evidence>
<reference evidence="3" key="1">
    <citation type="journal article" date="2020" name="Stud. Mycol.">
        <title>101 Dothideomycetes genomes: a test case for predicting lifestyles and emergence of pathogens.</title>
        <authorList>
            <person name="Haridas S."/>
            <person name="Albert R."/>
            <person name="Binder M."/>
            <person name="Bloem J."/>
            <person name="Labutti K."/>
            <person name="Salamov A."/>
            <person name="Andreopoulos B."/>
            <person name="Baker S."/>
            <person name="Barry K."/>
            <person name="Bills G."/>
            <person name="Bluhm B."/>
            <person name="Cannon C."/>
            <person name="Castanera R."/>
            <person name="Culley D."/>
            <person name="Daum C."/>
            <person name="Ezra D."/>
            <person name="Gonzalez J."/>
            <person name="Henrissat B."/>
            <person name="Kuo A."/>
            <person name="Liang C."/>
            <person name="Lipzen A."/>
            <person name="Lutzoni F."/>
            <person name="Magnuson J."/>
            <person name="Mondo S."/>
            <person name="Nolan M."/>
            <person name="Ohm R."/>
            <person name="Pangilinan J."/>
            <person name="Park H.-J."/>
            <person name="Ramirez L."/>
            <person name="Alfaro M."/>
            <person name="Sun H."/>
            <person name="Tritt A."/>
            <person name="Yoshinaga Y."/>
            <person name="Zwiers L.-H."/>
            <person name="Turgeon B."/>
            <person name="Goodwin S."/>
            <person name="Spatafora J."/>
            <person name="Crous P."/>
            <person name="Grigoriev I."/>
        </authorList>
    </citation>
    <scope>NUCLEOTIDE SEQUENCE</scope>
    <source>
        <strain evidence="3">CBS 101060</strain>
    </source>
</reference>
<sequence length="246" mass="25377">MSFSGFEHEGTPPAAAITSIFTMPSAYCSSISTPFWDSGCMPPGWSRYWASDYGYYSPAICPSGYESACARPTTTNSGWGPMGPELLPDETAQICCPIGYECSTYQSYCFSMGPATASTAYALQVRWQASDLPDLETNPTVSGQGPPDATTTDSASTSEPTGPITPGPTQTQTDTTSTSDPTSTSSSSSGSGGMSTGAKVGVGVAVPVAAIAIIAGGLLFWWPLRTHTLSASTAIPARSSQPSTIP</sequence>
<feature type="region of interest" description="Disordered" evidence="1">
    <location>
        <begin position="133"/>
        <end position="195"/>
    </location>
</feature>
<proteinExistence type="predicted"/>
<protein>
    <submittedName>
        <fullName evidence="3">Uncharacterized protein</fullName>
    </submittedName>
</protein>
<dbReference type="EMBL" id="MU006101">
    <property type="protein sequence ID" value="KAF2837024.1"/>
    <property type="molecule type" value="Genomic_DNA"/>
</dbReference>
<feature type="transmembrane region" description="Helical" evidence="2">
    <location>
        <begin position="200"/>
        <end position="222"/>
    </location>
</feature>